<evidence type="ECO:0000259" key="4">
    <source>
        <dbReference type="Pfam" id="PF08501"/>
    </source>
</evidence>
<evidence type="ECO:0000313" key="7">
    <source>
        <dbReference type="Proteomes" id="UP000219439"/>
    </source>
</evidence>
<dbReference type="RefSeq" id="WP_170956218.1">
    <property type="nucleotide sequence ID" value="NZ_OBEL01000008.1"/>
</dbReference>
<dbReference type="GO" id="GO:0009423">
    <property type="term" value="P:chorismate biosynthetic process"/>
    <property type="evidence" value="ECO:0007669"/>
    <property type="project" value="TreeGrafter"/>
</dbReference>
<dbReference type="CDD" id="cd01065">
    <property type="entry name" value="NAD_bind_Shikimate_DH"/>
    <property type="match status" value="1"/>
</dbReference>
<comment type="pathway">
    <text evidence="1">Metabolic intermediate biosynthesis; chorismate biosynthesis; chorismate from D-erythrose 4-phosphate and phosphoenolpyruvate: step 4/7.</text>
</comment>
<feature type="domain" description="Shikimate dehydrogenase substrate binding N-terminal" evidence="4">
    <location>
        <begin position="19"/>
        <end position="106"/>
    </location>
</feature>
<dbReference type="Gene3D" id="3.40.50.10860">
    <property type="entry name" value="Leucine Dehydrogenase, chain A, domain 1"/>
    <property type="match status" value="1"/>
</dbReference>
<dbReference type="InterPro" id="IPR046346">
    <property type="entry name" value="Aminoacid_DH-like_N_sf"/>
</dbReference>
<dbReference type="GO" id="GO:0004764">
    <property type="term" value="F:shikimate 3-dehydrogenase (NADP+) activity"/>
    <property type="evidence" value="ECO:0007669"/>
    <property type="project" value="InterPro"/>
</dbReference>
<dbReference type="InterPro" id="IPR022893">
    <property type="entry name" value="Shikimate_DH_fam"/>
</dbReference>
<dbReference type="InterPro" id="IPR041121">
    <property type="entry name" value="SDH_C"/>
</dbReference>
<dbReference type="AlphaFoldDB" id="A0A285PJF0"/>
<evidence type="ECO:0000259" key="5">
    <source>
        <dbReference type="Pfam" id="PF18317"/>
    </source>
</evidence>
<dbReference type="GO" id="GO:0019632">
    <property type="term" value="P:shikimate metabolic process"/>
    <property type="evidence" value="ECO:0007669"/>
    <property type="project" value="TreeGrafter"/>
</dbReference>
<dbReference type="SUPFAM" id="SSF51735">
    <property type="entry name" value="NAD(P)-binding Rossmann-fold domains"/>
    <property type="match status" value="1"/>
</dbReference>
<evidence type="ECO:0000256" key="1">
    <source>
        <dbReference type="ARBA" id="ARBA00004871"/>
    </source>
</evidence>
<evidence type="ECO:0000256" key="3">
    <source>
        <dbReference type="ARBA" id="ARBA00023141"/>
    </source>
</evidence>
<gene>
    <name evidence="6" type="ORF">SAMN06265368_4533</name>
</gene>
<organism evidence="6 7">
    <name type="scientific">Cohaesibacter gelatinilyticus</name>
    <dbReference type="NCBI Taxonomy" id="372072"/>
    <lineage>
        <taxon>Bacteria</taxon>
        <taxon>Pseudomonadati</taxon>
        <taxon>Pseudomonadota</taxon>
        <taxon>Alphaproteobacteria</taxon>
        <taxon>Hyphomicrobiales</taxon>
        <taxon>Cohaesibacteraceae</taxon>
    </lineage>
</organism>
<dbReference type="GO" id="GO:0005829">
    <property type="term" value="C:cytosol"/>
    <property type="evidence" value="ECO:0007669"/>
    <property type="project" value="TreeGrafter"/>
</dbReference>
<dbReference type="InterPro" id="IPR013708">
    <property type="entry name" value="Shikimate_DH-bd_N"/>
</dbReference>
<sequence length="293" mass="32362">MSMTSNHSVRQSGHLKAALIGRDIQLSRSPDMHEVMGRAHQLDYRYDLLDLSLISHTRDDLAHCLTNLEEQGYIGVNVTHPFKTEVIKHIDDMAEEARQIGSVNIVRFSEGRRIGHNSDGLGFKSAFQAQFGEVERESVLLVGAGGAGSAVAFALVDLGVRTLNIFDSKAENLISLKTRLRQCHPDLVVRIYSDLDEALCENHDGIINATPVGMSSYPGSVVPSRHWHDRIWASDIVYFPQQTQFLIDAQRAGCATMSGVGMAIGQAMRSFEILTGHPAQYEPCLRVFDNSVS</sequence>
<evidence type="ECO:0000313" key="6">
    <source>
        <dbReference type="EMBL" id="SNZ21413.1"/>
    </source>
</evidence>
<dbReference type="NCBIfam" id="NF009201">
    <property type="entry name" value="PRK12549.1"/>
    <property type="match status" value="1"/>
</dbReference>
<proteinExistence type="predicted"/>
<dbReference type="SUPFAM" id="SSF53223">
    <property type="entry name" value="Aminoacid dehydrogenase-like, N-terminal domain"/>
    <property type="match status" value="1"/>
</dbReference>
<dbReference type="PANTHER" id="PTHR21089:SF1">
    <property type="entry name" value="BIFUNCTIONAL 3-DEHYDROQUINATE DEHYDRATASE_SHIKIMATE DEHYDROGENASE, CHLOROPLASTIC"/>
    <property type="match status" value="1"/>
</dbReference>
<dbReference type="InterPro" id="IPR036291">
    <property type="entry name" value="NAD(P)-bd_dom_sf"/>
</dbReference>
<feature type="domain" description="SDH C-terminal" evidence="5">
    <location>
        <begin position="259"/>
        <end position="285"/>
    </location>
</feature>
<keyword evidence="7" id="KW-1185">Reference proteome</keyword>
<dbReference type="Pfam" id="PF08501">
    <property type="entry name" value="Shikimate_dh_N"/>
    <property type="match status" value="1"/>
</dbReference>
<dbReference type="GO" id="GO:0009073">
    <property type="term" value="P:aromatic amino acid family biosynthetic process"/>
    <property type="evidence" value="ECO:0007669"/>
    <property type="project" value="UniProtKB-KW"/>
</dbReference>
<keyword evidence="2" id="KW-0560">Oxidoreductase</keyword>
<dbReference type="Gene3D" id="3.40.50.720">
    <property type="entry name" value="NAD(P)-binding Rossmann-like Domain"/>
    <property type="match status" value="1"/>
</dbReference>
<dbReference type="Proteomes" id="UP000219439">
    <property type="component" value="Unassembled WGS sequence"/>
</dbReference>
<evidence type="ECO:0000256" key="2">
    <source>
        <dbReference type="ARBA" id="ARBA00023002"/>
    </source>
</evidence>
<keyword evidence="3" id="KW-0057">Aromatic amino acid biosynthesis</keyword>
<name>A0A285PJF0_9HYPH</name>
<accession>A0A285PJF0</accession>
<reference evidence="6 7" key="1">
    <citation type="submission" date="2017-09" db="EMBL/GenBank/DDBJ databases">
        <authorList>
            <person name="Ehlers B."/>
            <person name="Leendertz F.H."/>
        </authorList>
    </citation>
    <scope>NUCLEOTIDE SEQUENCE [LARGE SCALE GENOMIC DNA]</scope>
    <source>
        <strain evidence="6 7">DSM 18289</strain>
    </source>
</reference>
<keyword evidence="3" id="KW-0028">Amino-acid biosynthesis</keyword>
<protein>
    <submittedName>
        <fullName evidence="6">Shikimate dehydrogenase</fullName>
    </submittedName>
</protein>
<dbReference type="PANTHER" id="PTHR21089">
    <property type="entry name" value="SHIKIMATE DEHYDROGENASE"/>
    <property type="match status" value="1"/>
</dbReference>
<dbReference type="Pfam" id="PF18317">
    <property type="entry name" value="SDH_C"/>
    <property type="match status" value="1"/>
</dbReference>
<dbReference type="GO" id="GO:0050661">
    <property type="term" value="F:NADP binding"/>
    <property type="evidence" value="ECO:0007669"/>
    <property type="project" value="TreeGrafter"/>
</dbReference>
<dbReference type="EMBL" id="OBEL01000008">
    <property type="protein sequence ID" value="SNZ21413.1"/>
    <property type="molecule type" value="Genomic_DNA"/>
</dbReference>